<protein>
    <submittedName>
        <fullName evidence="1">16827_t:CDS:1</fullName>
    </submittedName>
</protein>
<feature type="non-terminal residue" evidence="1">
    <location>
        <position position="1"/>
    </location>
</feature>
<accession>A0A9W4TD00</accession>
<organism evidence="1 2">
    <name type="scientific">Funneliformis geosporum</name>
    <dbReference type="NCBI Taxonomy" id="1117311"/>
    <lineage>
        <taxon>Eukaryota</taxon>
        <taxon>Fungi</taxon>
        <taxon>Fungi incertae sedis</taxon>
        <taxon>Mucoromycota</taxon>
        <taxon>Glomeromycotina</taxon>
        <taxon>Glomeromycetes</taxon>
        <taxon>Glomerales</taxon>
        <taxon>Glomeraceae</taxon>
        <taxon>Funneliformis</taxon>
    </lineage>
</organism>
<reference evidence="1" key="1">
    <citation type="submission" date="2022-08" db="EMBL/GenBank/DDBJ databases">
        <authorList>
            <person name="Kallberg Y."/>
            <person name="Tangrot J."/>
            <person name="Rosling A."/>
        </authorList>
    </citation>
    <scope>NUCLEOTIDE SEQUENCE</scope>
    <source>
        <strain evidence="1">Wild A</strain>
    </source>
</reference>
<dbReference type="Proteomes" id="UP001153678">
    <property type="component" value="Unassembled WGS sequence"/>
</dbReference>
<gene>
    <name evidence="1" type="ORF">FWILDA_LOCUS19709</name>
</gene>
<evidence type="ECO:0000313" key="1">
    <source>
        <dbReference type="EMBL" id="CAI2200724.1"/>
    </source>
</evidence>
<dbReference type="OrthoDB" id="10473673at2759"/>
<feature type="non-terminal residue" evidence="1">
    <location>
        <position position="74"/>
    </location>
</feature>
<name>A0A9W4TD00_9GLOM</name>
<proteinExistence type="predicted"/>
<evidence type="ECO:0000313" key="2">
    <source>
        <dbReference type="Proteomes" id="UP001153678"/>
    </source>
</evidence>
<keyword evidence="2" id="KW-1185">Reference proteome</keyword>
<sequence length="74" mass="8502">KELGGQKLEVMTNCQQLAGNIHLIVEKPLVPTLDKIVQDFEDLSVSEREFNIYHPKVLTLKFAREMGCLRKGYQ</sequence>
<comment type="caution">
    <text evidence="1">The sequence shown here is derived from an EMBL/GenBank/DDBJ whole genome shotgun (WGS) entry which is preliminary data.</text>
</comment>
<dbReference type="AlphaFoldDB" id="A0A9W4TD00"/>
<dbReference type="EMBL" id="CAMKVN010025219">
    <property type="protein sequence ID" value="CAI2200724.1"/>
    <property type="molecule type" value="Genomic_DNA"/>
</dbReference>